<evidence type="ECO:0000313" key="3">
    <source>
        <dbReference type="Proteomes" id="UP000027265"/>
    </source>
</evidence>
<accession>A0A067QAM5</accession>
<gene>
    <name evidence="2" type="ORF">JAAARDRAFT_27738</name>
</gene>
<dbReference type="GO" id="GO:0005634">
    <property type="term" value="C:nucleus"/>
    <property type="evidence" value="ECO:0007669"/>
    <property type="project" value="TreeGrafter"/>
</dbReference>
<evidence type="ECO:0008006" key="4">
    <source>
        <dbReference type="Google" id="ProtNLM"/>
    </source>
</evidence>
<dbReference type="AlphaFoldDB" id="A0A067QAM5"/>
<keyword evidence="3" id="KW-1185">Reference proteome</keyword>
<evidence type="ECO:0000313" key="2">
    <source>
        <dbReference type="EMBL" id="KDQ64113.1"/>
    </source>
</evidence>
<sequence length="192" mass="20920">MALNWTMLSPDRSPIPLPHEQTITTIDSGAELGITIPDAPPTASASAGGSGGSKKLREVGRIWVTDKRLIFVANIQSPKPPFESFSVLLPSIQSTKFEQPYFGANFLTLEVKPASDGGLTEGTKVEIRLRDQGLFGFASLLEKARERAIYMKRSQLAEEDNLPQYTSPRDESPARTPQPILPPGEAPPGYDE</sequence>
<reference evidence="3" key="1">
    <citation type="journal article" date="2014" name="Proc. Natl. Acad. Sci. U.S.A.">
        <title>Extensive sampling of basidiomycete genomes demonstrates inadequacy of the white-rot/brown-rot paradigm for wood decay fungi.</title>
        <authorList>
            <person name="Riley R."/>
            <person name="Salamov A.A."/>
            <person name="Brown D.W."/>
            <person name="Nagy L.G."/>
            <person name="Floudas D."/>
            <person name="Held B.W."/>
            <person name="Levasseur A."/>
            <person name="Lombard V."/>
            <person name="Morin E."/>
            <person name="Otillar R."/>
            <person name="Lindquist E.A."/>
            <person name="Sun H."/>
            <person name="LaButti K.M."/>
            <person name="Schmutz J."/>
            <person name="Jabbour D."/>
            <person name="Luo H."/>
            <person name="Baker S.E."/>
            <person name="Pisabarro A.G."/>
            <person name="Walton J.D."/>
            <person name="Blanchette R.A."/>
            <person name="Henrissat B."/>
            <person name="Martin F."/>
            <person name="Cullen D."/>
            <person name="Hibbett D.S."/>
            <person name="Grigoriev I.V."/>
        </authorList>
    </citation>
    <scope>NUCLEOTIDE SEQUENCE [LARGE SCALE GENOMIC DNA]</scope>
    <source>
        <strain evidence="3">MUCL 33604</strain>
    </source>
</reference>
<dbReference type="EMBL" id="KL197709">
    <property type="protein sequence ID" value="KDQ64113.1"/>
    <property type="molecule type" value="Genomic_DNA"/>
</dbReference>
<dbReference type="SUPFAM" id="SSF50729">
    <property type="entry name" value="PH domain-like"/>
    <property type="match status" value="1"/>
</dbReference>
<dbReference type="GO" id="GO:0031490">
    <property type="term" value="F:chromatin DNA binding"/>
    <property type="evidence" value="ECO:0007669"/>
    <property type="project" value="TreeGrafter"/>
</dbReference>
<dbReference type="CDD" id="cd13214">
    <property type="entry name" value="PH-GRAM_WBP2"/>
    <property type="match status" value="1"/>
</dbReference>
<dbReference type="InterPro" id="IPR044852">
    <property type="entry name" value="WBP2-like"/>
</dbReference>
<evidence type="ECO:0000256" key="1">
    <source>
        <dbReference type="SAM" id="MobiDB-lite"/>
    </source>
</evidence>
<dbReference type="Proteomes" id="UP000027265">
    <property type="component" value="Unassembled WGS sequence"/>
</dbReference>
<dbReference type="PANTHER" id="PTHR31606">
    <property type="entry name" value="WW DOMAIN BINDING PROTEIN 2, ISOFORM E"/>
    <property type="match status" value="1"/>
</dbReference>
<dbReference type="HOGENOM" id="CLU_066296_2_0_1"/>
<feature type="region of interest" description="Disordered" evidence="1">
    <location>
        <begin position="159"/>
        <end position="192"/>
    </location>
</feature>
<dbReference type="PANTHER" id="PTHR31606:SF1">
    <property type="entry name" value="WW DOMAIN BINDING PROTEIN 2, ISOFORM E"/>
    <property type="match status" value="1"/>
</dbReference>
<protein>
    <recommendedName>
        <fullName evidence="4">GRAM domain-containing protein</fullName>
    </recommendedName>
</protein>
<dbReference type="GO" id="GO:0003713">
    <property type="term" value="F:transcription coactivator activity"/>
    <property type="evidence" value="ECO:0007669"/>
    <property type="project" value="InterPro"/>
</dbReference>
<dbReference type="InParanoid" id="A0A067QAM5"/>
<dbReference type="OrthoDB" id="1259151at2759"/>
<proteinExistence type="predicted"/>
<name>A0A067QAM5_9AGAM</name>
<dbReference type="STRING" id="933084.A0A067QAM5"/>
<dbReference type="FunCoup" id="A0A067QAM5">
    <property type="interactions" value="198"/>
</dbReference>
<organism evidence="2 3">
    <name type="scientific">Jaapia argillacea MUCL 33604</name>
    <dbReference type="NCBI Taxonomy" id="933084"/>
    <lineage>
        <taxon>Eukaryota</taxon>
        <taxon>Fungi</taxon>
        <taxon>Dikarya</taxon>
        <taxon>Basidiomycota</taxon>
        <taxon>Agaricomycotina</taxon>
        <taxon>Agaricomycetes</taxon>
        <taxon>Agaricomycetidae</taxon>
        <taxon>Jaapiales</taxon>
        <taxon>Jaapiaceae</taxon>
        <taxon>Jaapia</taxon>
    </lineage>
</organism>